<evidence type="ECO:0000313" key="7">
    <source>
        <dbReference type="EMBL" id="RMZ37663.1"/>
    </source>
</evidence>
<dbReference type="Gene3D" id="4.10.240.10">
    <property type="entry name" value="Zn(2)-C6 fungal-type DNA-binding domain"/>
    <property type="match status" value="1"/>
</dbReference>
<organism evidence="7 8">
    <name type="scientific">Aspergillus flavus</name>
    <dbReference type="NCBI Taxonomy" id="5059"/>
    <lineage>
        <taxon>Eukaryota</taxon>
        <taxon>Fungi</taxon>
        <taxon>Dikarya</taxon>
        <taxon>Ascomycota</taxon>
        <taxon>Pezizomycotina</taxon>
        <taxon>Eurotiomycetes</taxon>
        <taxon>Eurotiomycetidae</taxon>
        <taxon>Eurotiales</taxon>
        <taxon>Aspergillaceae</taxon>
        <taxon>Aspergillus</taxon>
        <taxon>Aspergillus subgen. Circumdati</taxon>
    </lineage>
</organism>
<dbReference type="EMBL" id="QQZZ01000174">
    <property type="protein sequence ID" value="RMZ37663.1"/>
    <property type="molecule type" value="Genomic_DNA"/>
</dbReference>
<dbReference type="InterPro" id="IPR050987">
    <property type="entry name" value="AtrR-like"/>
</dbReference>
<dbReference type="SUPFAM" id="SSF57701">
    <property type="entry name" value="Zn2/Cys6 DNA-binding domain"/>
    <property type="match status" value="1"/>
</dbReference>
<dbReference type="InterPro" id="IPR001138">
    <property type="entry name" value="Zn2Cys6_DnaBD"/>
</dbReference>
<proteinExistence type="predicted"/>
<keyword evidence="1" id="KW-0479">Metal-binding</keyword>
<evidence type="ECO:0000256" key="5">
    <source>
        <dbReference type="ARBA" id="ARBA00023242"/>
    </source>
</evidence>
<dbReference type="InterPro" id="IPR036864">
    <property type="entry name" value="Zn2-C6_fun-type_DNA-bd_sf"/>
</dbReference>
<sequence>MVTEGFDIAAQESVARRACDQCRLRKIRCDKRSPCSNCQSSQIACRSTGAGQKPSEPRRRVLISSQYERKIDSIDKRLGNIEAVLHDLRATALSGLHTPPQPCSKPTTFIAPSPSKTLNQHEPVTPFEGSSSLTAHSAYASQFLKNAFSKSHVQITSPKLDAALSTLKHIVDLQGSDTSTKHSEWLPQPRVTSLRELPLPPVDLVMQVLRDIKDKSFSWMQSLAYIGIDRVIDKCHEVFFASEDFSDEDFVIANGGLYFIFAEYEFVDENHQMREIYRNCMNMTRRNLQAGLVNLRLLMPASADAISALSLGAMHAIEISKPSFALTLISAASHLCQALGYHRESPMSHGSESARLNKVTLFWTVYCIDKALSLRLGRAATMPDYDISVPMVITVSGITEPWNTIYNLWIHHARIQGRVYEMLYSPKALSQPEEQRASQALQLASELQWMVMEPHKKEIDRQSLSLYDSLSVKTDEVAHLTLLTMIYRAIPAQDGTPGGFTSECVETARAALEHHQQCMKMLNACNKRQAVISYLHWTILHSPFTPFIVLFCHTIQYSSYADLHRLGDFVASLQPNSAFSEAIAKLHRLCQLFCNIAQLYLEAKAQPRTQEDQVIGQEFDTYFSALGLAPLAVEDADALLPTTSATIAGVGPTYAMQRKVSHVPVIPPSTLQKWFSGNQHMMGLLEDDLPLFSSSVW</sequence>
<accession>A0AB74BTU4</accession>
<dbReference type="Proteomes" id="UP000275480">
    <property type="component" value="Unassembled WGS sequence"/>
</dbReference>
<dbReference type="Pfam" id="PF00172">
    <property type="entry name" value="Zn_clus"/>
    <property type="match status" value="1"/>
</dbReference>
<evidence type="ECO:0000256" key="2">
    <source>
        <dbReference type="ARBA" id="ARBA00023015"/>
    </source>
</evidence>
<dbReference type="CDD" id="cd00067">
    <property type="entry name" value="GAL4"/>
    <property type="match status" value="1"/>
</dbReference>
<dbReference type="SMART" id="SM00906">
    <property type="entry name" value="Fungal_trans"/>
    <property type="match status" value="1"/>
</dbReference>
<dbReference type="CDD" id="cd12148">
    <property type="entry name" value="fungal_TF_MHR"/>
    <property type="match status" value="1"/>
</dbReference>
<dbReference type="SMART" id="SM00066">
    <property type="entry name" value="GAL4"/>
    <property type="match status" value="1"/>
</dbReference>
<keyword evidence="4" id="KW-0804">Transcription</keyword>
<gene>
    <name evidence="7" type="ORF">CA14_004546</name>
</gene>
<name>A0AB74BTU4_ASPFL</name>
<reference evidence="7 8" key="1">
    <citation type="submission" date="2018-07" db="EMBL/GenBank/DDBJ databases">
        <title>Identification of spontaneous genetic mutation associated with occurrence of a yellow conidial color mutant of Aspergillus flavus.</title>
        <authorList>
            <person name="Chang P.-K."/>
            <person name="Mack B.M."/>
            <person name="Scharfenstein L."/>
            <person name="Gilbert M.K."/>
        </authorList>
    </citation>
    <scope>NUCLEOTIDE SEQUENCE [LARGE SCALE GENOMIC DNA]</scope>
    <source>
        <strain evidence="7 8">CA14</strain>
    </source>
</reference>
<dbReference type="GO" id="GO:0008270">
    <property type="term" value="F:zinc ion binding"/>
    <property type="evidence" value="ECO:0007669"/>
    <property type="project" value="InterPro"/>
</dbReference>
<feature type="domain" description="Zn(2)-C6 fungal-type" evidence="6">
    <location>
        <begin position="18"/>
        <end position="47"/>
    </location>
</feature>
<protein>
    <recommendedName>
        <fullName evidence="6">Zn(2)-C6 fungal-type domain-containing protein</fullName>
    </recommendedName>
</protein>
<dbReference type="AlphaFoldDB" id="A0AB74BTU4"/>
<dbReference type="GO" id="GO:0003677">
    <property type="term" value="F:DNA binding"/>
    <property type="evidence" value="ECO:0007669"/>
    <property type="project" value="UniProtKB-KW"/>
</dbReference>
<dbReference type="Pfam" id="PF04082">
    <property type="entry name" value="Fungal_trans"/>
    <property type="match status" value="1"/>
</dbReference>
<dbReference type="GO" id="GO:0009893">
    <property type="term" value="P:positive regulation of metabolic process"/>
    <property type="evidence" value="ECO:0007669"/>
    <property type="project" value="UniProtKB-ARBA"/>
</dbReference>
<dbReference type="GO" id="GO:0006351">
    <property type="term" value="P:DNA-templated transcription"/>
    <property type="evidence" value="ECO:0007669"/>
    <property type="project" value="InterPro"/>
</dbReference>
<comment type="caution">
    <text evidence="7">The sequence shown here is derived from an EMBL/GenBank/DDBJ whole genome shotgun (WGS) entry which is preliminary data.</text>
</comment>
<dbReference type="PROSITE" id="PS50048">
    <property type="entry name" value="ZN2_CY6_FUNGAL_2"/>
    <property type="match status" value="1"/>
</dbReference>
<evidence type="ECO:0000313" key="8">
    <source>
        <dbReference type="Proteomes" id="UP000275480"/>
    </source>
</evidence>
<dbReference type="InterPro" id="IPR007219">
    <property type="entry name" value="XnlR_reg_dom"/>
</dbReference>
<dbReference type="GO" id="GO:0000981">
    <property type="term" value="F:DNA-binding transcription factor activity, RNA polymerase II-specific"/>
    <property type="evidence" value="ECO:0007669"/>
    <property type="project" value="InterPro"/>
</dbReference>
<keyword evidence="5" id="KW-0539">Nucleus</keyword>
<keyword evidence="2" id="KW-0805">Transcription regulation</keyword>
<evidence type="ECO:0000256" key="1">
    <source>
        <dbReference type="ARBA" id="ARBA00022723"/>
    </source>
</evidence>
<keyword evidence="3" id="KW-0238">DNA-binding</keyword>
<dbReference type="PANTHER" id="PTHR46910">
    <property type="entry name" value="TRANSCRIPTION FACTOR PDR1"/>
    <property type="match status" value="1"/>
</dbReference>
<dbReference type="PANTHER" id="PTHR46910:SF5">
    <property type="entry name" value="ZN(II)2CYS6 TRANSCRIPTION FACTOR (EUROFUNG)"/>
    <property type="match status" value="1"/>
</dbReference>
<dbReference type="PROSITE" id="PS00463">
    <property type="entry name" value="ZN2_CY6_FUNGAL_1"/>
    <property type="match status" value="1"/>
</dbReference>
<evidence type="ECO:0000256" key="3">
    <source>
        <dbReference type="ARBA" id="ARBA00023125"/>
    </source>
</evidence>
<evidence type="ECO:0000259" key="6">
    <source>
        <dbReference type="PROSITE" id="PS50048"/>
    </source>
</evidence>
<evidence type="ECO:0000256" key="4">
    <source>
        <dbReference type="ARBA" id="ARBA00023163"/>
    </source>
</evidence>